<dbReference type="PANTHER" id="PTHR23245:SF25">
    <property type="entry name" value="TRNA WYBUTOSINE-SYNTHESIZING PROTEIN 2 HOMOLOG"/>
    <property type="match status" value="1"/>
</dbReference>
<dbReference type="Proteomes" id="UP000685013">
    <property type="component" value="Chromosome 7"/>
</dbReference>
<dbReference type="SMART" id="SM00612">
    <property type="entry name" value="Kelch"/>
    <property type="match status" value="3"/>
</dbReference>
<feature type="non-terminal residue" evidence="7">
    <location>
        <position position="1"/>
    </location>
</feature>
<evidence type="ECO:0000259" key="6">
    <source>
        <dbReference type="PROSITE" id="PS51684"/>
    </source>
</evidence>
<dbReference type="InterPro" id="IPR006652">
    <property type="entry name" value="Kelch_1"/>
</dbReference>
<dbReference type="Pfam" id="PF02475">
    <property type="entry name" value="TRM5-TYW2_MTfase"/>
    <property type="match status" value="1"/>
</dbReference>
<keyword evidence="3" id="KW-0808">Transferase</keyword>
<dbReference type="Pfam" id="PF01344">
    <property type="entry name" value="Kelch_1"/>
    <property type="match status" value="1"/>
</dbReference>
<sequence length="1163" mass="129229">MEQQLGKVRLCGSNGLKPHLFTIEFGFHLKSGNWVVSPYTINNGVELKTPIPYRAPTAAVILLSFSVRSHWPNSRVNQFRFFHLHCPPFSPVVETSLFPAGILERFLKAPKRMEFEKRKAATMASLGSTETDKSPKGSLDTPIIPLINTLNNHPSYFTTSSCSGRISILSQPVCSTSAAAPKPRKKALGGSWLFVSHEFADPNSVIDLLFRSPSTNGELSELVFRFEPLIIAIECKDLGSAQDLVSTAISSGFRESGITSASKRVIIAIRCSIRMEVPLGTTEKIMVSPEYVRYLVDVANEKMVANKKRTDGFLKALQSRVSAVTNVSQTCQGISLREAMEEANDLLDSKEHSCADEEDCGALEGGNRNPNSGSSEACNYSLSVEQMGISGEPMAKLFIWGHSATTVHNKVIAFGGFGGMGRHGRRNDLLQLDMLSCTLQTINVEDSPSPRLGHTSSLVGDCLYVIGGRTDPTYILNDVWVFDITQEKWTLLKCTGSSFSPRHRHAAAAVGSKIYVFGGLENDRISSSLIVLNTDSHQWKEIQAGGDQPCGRHSHSMVSYGSHLYMFGGYDGEKAFGDLYSFNTENCYWKKENMAGRTPNARFSHAMFVYENYIGIIGGCPVSQSYQEFALLDLQHRFWRHVSLNCIGKELFVRCTANVVGDDLVLVGGGASCYAFGTNFSEPVKIRLRPLISSEVILGHPRNTENLVTRPIEELQKESRDPECLLNSNAQTFNEASGFNIDSEKSNSHEKEGALYWVLKIERNYAKLGKDILKRYGWLDLARKVSSRGSGTHIFFPVNGKFCDIFDEKKSWWGDQLEPENDFHVSELESWEGGLTNKCSYLKALNILRKCGATKLVDEVVDIKTAAKSPYKKMSEAVSSLLKHNGLSEGFLEELPTRWERLGDIVVLPVTSFKDPTWDTIGEELWPMVAKSLGTSRLARQGRVASTGTRDSNLEILMGDNGWVDHRENGITYSFDATKCMFSWGNLSEKLRMAHLDCKDETVVDLFAGIGYFVLPFLVGAKAKLVYACEWNPHAIEALKRNLQANCVSNRCIVLEGDNRETAPKGVADRVCLGLLPTSEGSWVTAVRALRIEGGTLHVHGNVKDSEEELWTQHLLHSITEIAKSEGHCWDVSVEHTERVKWYAPHIRHLVVDVRCKRIQQNS</sequence>
<dbReference type="InterPro" id="IPR056743">
    <property type="entry name" value="TRM5-TYW2-like_MTfase"/>
</dbReference>
<protein>
    <submittedName>
        <fullName evidence="7">tRNA wybutosine-synthesizing protein 2/3/4</fullName>
    </submittedName>
</protein>
<dbReference type="AlphaFoldDB" id="A0AAV6N941"/>
<dbReference type="CDD" id="cd02440">
    <property type="entry name" value="AdoMet_MTases"/>
    <property type="match status" value="1"/>
</dbReference>
<dbReference type="Pfam" id="PF24681">
    <property type="entry name" value="Kelch_KLHDC2_KLHL20_DRC7"/>
    <property type="match status" value="1"/>
</dbReference>
<dbReference type="GO" id="GO:0008175">
    <property type="term" value="F:tRNA methyltransferase activity"/>
    <property type="evidence" value="ECO:0007669"/>
    <property type="project" value="TreeGrafter"/>
</dbReference>
<accession>A0AAV6N941</accession>
<evidence type="ECO:0000313" key="7">
    <source>
        <dbReference type="EMBL" id="KAG6594662.1"/>
    </source>
</evidence>
<evidence type="ECO:0000256" key="1">
    <source>
        <dbReference type="ARBA" id="ARBA00004797"/>
    </source>
</evidence>
<dbReference type="FunFam" id="3.40.50.150:FF:000131">
    <property type="entry name" value="tRNA wybutosine-synthesizing protein 2/3/4"/>
    <property type="match status" value="1"/>
</dbReference>
<evidence type="ECO:0000256" key="5">
    <source>
        <dbReference type="ARBA" id="ARBA00022694"/>
    </source>
</evidence>
<dbReference type="PANTHER" id="PTHR23245">
    <property type="entry name" value="TRNA METHYLTRANSFERASE"/>
    <property type="match status" value="1"/>
</dbReference>
<feature type="domain" description="SAM-dependent methyltransferase TRM5/TYW2-type" evidence="6">
    <location>
        <begin position="899"/>
        <end position="1158"/>
    </location>
</feature>
<reference evidence="7 8" key="1">
    <citation type="journal article" date="2021" name="Hortic Res">
        <title>The domestication of Cucurbita argyrosperma as revealed by the genome of its wild relative.</title>
        <authorList>
            <person name="Barrera-Redondo J."/>
            <person name="Sanchez-de la Vega G."/>
            <person name="Aguirre-Liguori J.A."/>
            <person name="Castellanos-Morales G."/>
            <person name="Gutierrez-Guerrero Y.T."/>
            <person name="Aguirre-Dugua X."/>
            <person name="Aguirre-Planter E."/>
            <person name="Tenaillon M.I."/>
            <person name="Lira-Saade R."/>
            <person name="Eguiarte L.E."/>
        </authorList>
    </citation>
    <scope>NUCLEOTIDE SEQUENCE [LARGE SCALE GENOMIC DNA]</scope>
    <source>
        <strain evidence="7">JBR-2021</strain>
    </source>
</reference>
<dbReference type="GO" id="GO:0031591">
    <property type="term" value="P:wybutosine biosynthetic process"/>
    <property type="evidence" value="ECO:0007669"/>
    <property type="project" value="TreeGrafter"/>
</dbReference>
<keyword evidence="8" id="KW-1185">Reference proteome</keyword>
<evidence type="ECO:0000256" key="4">
    <source>
        <dbReference type="ARBA" id="ARBA00022691"/>
    </source>
</evidence>
<evidence type="ECO:0000256" key="3">
    <source>
        <dbReference type="ARBA" id="ARBA00022679"/>
    </source>
</evidence>
<dbReference type="InterPro" id="IPR030382">
    <property type="entry name" value="MeTrfase_TRM5/TYW2"/>
</dbReference>
<proteinExistence type="predicted"/>
<dbReference type="PROSITE" id="PS51684">
    <property type="entry name" value="SAM_MT_TRM5_TYW2"/>
    <property type="match status" value="1"/>
</dbReference>
<keyword evidence="4" id="KW-0949">S-adenosyl-L-methionine</keyword>
<dbReference type="EMBL" id="JAGKQH010000007">
    <property type="protein sequence ID" value="KAG6594662.1"/>
    <property type="molecule type" value="Genomic_DNA"/>
</dbReference>
<gene>
    <name evidence="7" type="ORF">SDJN03_11215</name>
</gene>
<name>A0AAV6N941_9ROSI</name>
<evidence type="ECO:0000256" key="2">
    <source>
        <dbReference type="ARBA" id="ARBA00022603"/>
    </source>
</evidence>
<comment type="caution">
    <text evidence="7">The sequence shown here is derived from an EMBL/GenBank/DDBJ whole genome shotgun (WGS) entry which is preliminary data.</text>
</comment>
<comment type="pathway">
    <text evidence="1">tRNA modification; wybutosine-tRNA(Phe) biosynthesis.</text>
</comment>
<dbReference type="GO" id="GO:0030488">
    <property type="term" value="P:tRNA methylation"/>
    <property type="evidence" value="ECO:0007669"/>
    <property type="project" value="TreeGrafter"/>
</dbReference>
<dbReference type="Pfam" id="PF25133">
    <property type="entry name" value="TYW2_N_2"/>
    <property type="match status" value="1"/>
</dbReference>
<evidence type="ECO:0000313" key="8">
    <source>
        <dbReference type="Proteomes" id="UP000685013"/>
    </source>
</evidence>
<keyword evidence="5" id="KW-0819">tRNA processing</keyword>
<dbReference type="FunFam" id="3.30.1960.10:FF:000002">
    <property type="entry name" value="tRNA wybutosine-synthesizing protein 2/3/4"/>
    <property type="match status" value="1"/>
</dbReference>
<dbReference type="GO" id="GO:0005737">
    <property type="term" value="C:cytoplasm"/>
    <property type="evidence" value="ECO:0007669"/>
    <property type="project" value="TreeGrafter"/>
</dbReference>
<dbReference type="Pfam" id="PF02676">
    <property type="entry name" value="TYW3"/>
    <property type="match status" value="1"/>
</dbReference>
<keyword evidence="2" id="KW-0489">Methyltransferase</keyword>
<dbReference type="InterPro" id="IPR056744">
    <property type="entry name" value="TRM5/TYW2-like_N"/>
</dbReference>
<dbReference type="InterPro" id="IPR003827">
    <property type="entry name" value="tRNA_yW-synthesising"/>
</dbReference>
<organism evidence="7 8">
    <name type="scientific">Cucurbita argyrosperma subsp. sororia</name>
    <dbReference type="NCBI Taxonomy" id="37648"/>
    <lineage>
        <taxon>Eukaryota</taxon>
        <taxon>Viridiplantae</taxon>
        <taxon>Streptophyta</taxon>
        <taxon>Embryophyta</taxon>
        <taxon>Tracheophyta</taxon>
        <taxon>Spermatophyta</taxon>
        <taxon>Magnoliopsida</taxon>
        <taxon>eudicotyledons</taxon>
        <taxon>Gunneridae</taxon>
        <taxon>Pentapetalae</taxon>
        <taxon>rosids</taxon>
        <taxon>fabids</taxon>
        <taxon>Cucurbitales</taxon>
        <taxon>Cucurbitaceae</taxon>
        <taxon>Cucurbiteae</taxon>
        <taxon>Cucurbita</taxon>
    </lineage>
</organism>
<dbReference type="FunFam" id="2.120.10.80:FF:000128">
    <property type="entry name" value="tRNA wybutosine-synthesizing protein 2/3/4"/>
    <property type="match status" value="1"/>
</dbReference>